<sequence length="114" mass="12978">MSSRNSLHSLPRFFASQILLRSPSLAASQRRTNKLCLNLHPSLFQNPKWQKHPQNIEKHKVEPQVHRVAGIQGMATGKPLRRKGHESSIQLSDSQPNSHKPHLEPVLCCLHCRI</sequence>
<reference evidence="2" key="1">
    <citation type="submission" date="2021-01" db="EMBL/GenBank/DDBJ databases">
        <title>Chromosome-level genome assembly of a human fungal pathogen reveals clustering of transcriptionally co-regulated genes.</title>
        <authorList>
            <person name="Voorhies M."/>
            <person name="Cohen S."/>
            <person name="Shea T.P."/>
            <person name="Petrus S."/>
            <person name="Munoz J.F."/>
            <person name="Poplawski S."/>
            <person name="Goldman W.E."/>
            <person name="Michael T."/>
            <person name="Cuomo C.A."/>
            <person name="Sil A."/>
            <person name="Beyhan S."/>
        </authorList>
    </citation>
    <scope>NUCLEOTIDE SEQUENCE</scope>
    <source>
        <strain evidence="2">H88</strain>
    </source>
</reference>
<dbReference type="VEuPathDB" id="FungiDB:I7I53_05653"/>
<protein>
    <submittedName>
        <fullName evidence="2">Uncharacterized protein</fullName>
    </submittedName>
</protein>
<evidence type="ECO:0000313" key="2">
    <source>
        <dbReference type="EMBL" id="QSS57235.1"/>
    </source>
</evidence>
<evidence type="ECO:0000256" key="1">
    <source>
        <dbReference type="SAM" id="MobiDB-lite"/>
    </source>
</evidence>
<feature type="compositionally biased region" description="Polar residues" evidence="1">
    <location>
        <begin position="87"/>
        <end position="98"/>
    </location>
</feature>
<feature type="region of interest" description="Disordered" evidence="1">
    <location>
        <begin position="74"/>
        <end position="101"/>
    </location>
</feature>
<proteinExistence type="predicted"/>
<evidence type="ECO:0000313" key="3">
    <source>
        <dbReference type="Proteomes" id="UP000663419"/>
    </source>
</evidence>
<dbReference type="Proteomes" id="UP000663419">
    <property type="component" value="Chromosome 5"/>
</dbReference>
<dbReference type="AlphaFoldDB" id="A0A8A1LVK4"/>
<name>A0A8A1LVK4_AJEC8</name>
<organism evidence="2 3">
    <name type="scientific">Ajellomyces capsulatus (strain H88)</name>
    <name type="common">Darling's disease fungus</name>
    <name type="synonym">Histoplasma capsulatum</name>
    <dbReference type="NCBI Taxonomy" id="544711"/>
    <lineage>
        <taxon>Eukaryota</taxon>
        <taxon>Fungi</taxon>
        <taxon>Dikarya</taxon>
        <taxon>Ascomycota</taxon>
        <taxon>Pezizomycotina</taxon>
        <taxon>Eurotiomycetes</taxon>
        <taxon>Eurotiomycetidae</taxon>
        <taxon>Onygenales</taxon>
        <taxon>Ajellomycetaceae</taxon>
        <taxon>Histoplasma</taxon>
    </lineage>
</organism>
<gene>
    <name evidence="2" type="ORF">I7I53_05653</name>
</gene>
<accession>A0A8A1LVK4</accession>
<dbReference type="EMBL" id="CP069106">
    <property type="protein sequence ID" value="QSS57235.1"/>
    <property type="molecule type" value="Genomic_DNA"/>
</dbReference>